<evidence type="ECO:0000256" key="1">
    <source>
        <dbReference type="ARBA" id="ARBA00004651"/>
    </source>
</evidence>
<dbReference type="InterPro" id="IPR002751">
    <property type="entry name" value="CbiM/NikMN"/>
</dbReference>
<evidence type="ECO:0000256" key="2">
    <source>
        <dbReference type="ARBA" id="ARBA00022448"/>
    </source>
</evidence>
<keyword evidence="6 7" id="KW-0472">Membrane</keyword>
<keyword evidence="5 7" id="KW-1133">Transmembrane helix</keyword>
<dbReference type="Pfam" id="PF01891">
    <property type="entry name" value="CbiM"/>
    <property type="match status" value="1"/>
</dbReference>
<evidence type="ECO:0000256" key="4">
    <source>
        <dbReference type="ARBA" id="ARBA00022692"/>
    </source>
</evidence>
<comment type="subcellular location">
    <subcellularLocation>
        <location evidence="1">Cell membrane</location>
        <topology evidence="1">Multi-pass membrane protein</topology>
    </subcellularLocation>
</comment>
<sequence>MNLTASLFSFAWHGFMMVAAGVILYRALRRAPWSRLSDQGLLHAALAGAVVLTLMWSMKAGVKPGLNLHLLGAMAATLIYGARLAMLVMALALTGITLNGAIEWSAWPVNFVLMVAGPVGFASALQRVVERVLPPHFFIFVFVMSFAGAALTVMAQGVLASLALLLAGAYSAEFLSTDYLPYFLLLGFAEAWLSGAVVTLLVVYRPGLVAAFDDKRYLSNK</sequence>
<protein>
    <submittedName>
        <fullName evidence="8">Uncharacterized protein</fullName>
    </submittedName>
</protein>
<proteinExistence type="predicted"/>
<dbReference type="EMBL" id="JAAYYV010000390">
    <property type="protein sequence ID" value="NLF55467.1"/>
    <property type="molecule type" value="Genomic_DNA"/>
</dbReference>
<feature type="transmembrane region" description="Helical" evidence="7">
    <location>
        <begin position="7"/>
        <end position="28"/>
    </location>
</feature>
<organism evidence="8 9">
    <name type="scientific">Thauera phenolivorans</name>
    <dbReference type="NCBI Taxonomy" id="1792543"/>
    <lineage>
        <taxon>Bacteria</taxon>
        <taxon>Pseudomonadati</taxon>
        <taxon>Pseudomonadota</taxon>
        <taxon>Betaproteobacteria</taxon>
        <taxon>Rhodocyclales</taxon>
        <taxon>Zoogloeaceae</taxon>
        <taxon>Thauera</taxon>
    </lineage>
</organism>
<feature type="transmembrane region" description="Helical" evidence="7">
    <location>
        <begin position="182"/>
        <end position="204"/>
    </location>
</feature>
<reference evidence="8 9" key="1">
    <citation type="journal article" date="2020" name="Biotechnol. Biofuels">
        <title>New insights from the biogas microbiome by comprehensive genome-resolved metagenomics of nearly 1600 species originating from multiple anaerobic digesters.</title>
        <authorList>
            <person name="Campanaro S."/>
            <person name="Treu L."/>
            <person name="Rodriguez-R L.M."/>
            <person name="Kovalovszki A."/>
            <person name="Ziels R.M."/>
            <person name="Maus I."/>
            <person name="Zhu X."/>
            <person name="Kougias P.G."/>
            <person name="Basile A."/>
            <person name="Luo G."/>
            <person name="Schluter A."/>
            <person name="Konstantinidis K.T."/>
            <person name="Angelidaki I."/>
        </authorList>
    </citation>
    <scope>NUCLEOTIDE SEQUENCE [LARGE SCALE GENOMIC DNA]</scope>
    <source>
        <strain evidence="8">AS06rmzACSIP_256</strain>
    </source>
</reference>
<accession>A0A7X7R943</accession>
<name>A0A7X7R943_9RHOO</name>
<dbReference type="GO" id="GO:0005886">
    <property type="term" value="C:plasma membrane"/>
    <property type="evidence" value="ECO:0007669"/>
    <property type="project" value="UniProtKB-SubCell"/>
</dbReference>
<evidence type="ECO:0000256" key="3">
    <source>
        <dbReference type="ARBA" id="ARBA00022475"/>
    </source>
</evidence>
<dbReference type="Proteomes" id="UP000536534">
    <property type="component" value="Unassembled WGS sequence"/>
</dbReference>
<evidence type="ECO:0000313" key="9">
    <source>
        <dbReference type="Proteomes" id="UP000536534"/>
    </source>
</evidence>
<evidence type="ECO:0000256" key="5">
    <source>
        <dbReference type="ARBA" id="ARBA00022989"/>
    </source>
</evidence>
<evidence type="ECO:0000256" key="7">
    <source>
        <dbReference type="SAM" id="Phobius"/>
    </source>
</evidence>
<evidence type="ECO:0000256" key="6">
    <source>
        <dbReference type="ARBA" id="ARBA00023136"/>
    </source>
</evidence>
<keyword evidence="3" id="KW-1003">Cell membrane</keyword>
<evidence type="ECO:0000313" key="8">
    <source>
        <dbReference type="EMBL" id="NLF55467.1"/>
    </source>
</evidence>
<comment type="caution">
    <text evidence="8">The sequence shown here is derived from an EMBL/GenBank/DDBJ whole genome shotgun (WGS) entry which is preliminary data.</text>
</comment>
<feature type="transmembrane region" description="Helical" evidence="7">
    <location>
        <begin position="105"/>
        <end position="125"/>
    </location>
</feature>
<feature type="transmembrane region" description="Helical" evidence="7">
    <location>
        <begin position="137"/>
        <end position="170"/>
    </location>
</feature>
<dbReference type="Gene3D" id="1.10.1760.20">
    <property type="match status" value="1"/>
</dbReference>
<feature type="transmembrane region" description="Helical" evidence="7">
    <location>
        <begin position="70"/>
        <end position="93"/>
    </location>
</feature>
<keyword evidence="2" id="KW-0813">Transport</keyword>
<dbReference type="GO" id="GO:0000041">
    <property type="term" value="P:transition metal ion transport"/>
    <property type="evidence" value="ECO:0007669"/>
    <property type="project" value="InterPro"/>
</dbReference>
<gene>
    <name evidence="8" type="ORF">GX576_13915</name>
</gene>
<dbReference type="AlphaFoldDB" id="A0A7X7R943"/>
<keyword evidence="4 7" id="KW-0812">Transmembrane</keyword>
<feature type="transmembrane region" description="Helical" evidence="7">
    <location>
        <begin position="40"/>
        <end position="58"/>
    </location>
</feature>